<gene>
    <name evidence="1" type="ORF">HGRIS_002997</name>
</gene>
<sequence>MSLDALYRFVLGIVFPFHRRCGVFTLSSMPRVHGEHRTLPQLPPDIWLEIFQFSTYIHRAKTIEPLDPFVLTPLSNDAMAVNSHHTSWRTKCALVLVCRPWRKIAIQLLYEHLVMKSPRRAKQILAVLSGSCQSPNDAISSKPPIFSSEYGKWTRHLEIFTHARGATRFHYLQIVFDIMKLCPNVRMLSGSWVAETPDQFLAGIAFMYGKSLEGLYWNEFTYSSAFTPLGFFSAFRALNILDIRHYVGDGKAKNNLPLIISMPELRSLVLSTYPSSLEAANSLILPSLRNLTIDVTVDPAIVEESLSTFLKLHGMTLESVEITSSASSNADRDGEDVLLPSPSRHLCPGRFLNPDTCQNLRSLIFSAKTPQFTPPSHPNLRRVGLRGIKPDSLYPNKACSTRSHLKALTRERFPKLEVVRTIDFLVDAAADFMIPDIFLWWSEKFDKQGIDFQDGAGVLWLYSDADAEANTTEGLEVAAAEVVGPNWVWRR</sequence>
<name>A0ABR3JP35_9AGAR</name>
<organism evidence="1 2">
    <name type="scientific">Hohenbuehelia grisea</name>
    <dbReference type="NCBI Taxonomy" id="104357"/>
    <lineage>
        <taxon>Eukaryota</taxon>
        <taxon>Fungi</taxon>
        <taxon>Dikarya</taxon>
        <taxon>Basidiomycota</taxon>
        <taxon>Agaricomycotina</taxon>
        <taxon>Agaricomycetes</taxon>
        <taxon>Agaricomycetidae</taxon>
        <taxon>Agaricales</taxon>
        <taxon>Pleurotineae</taxon>
        <taxon>Pleurotaceae</taxon>
        <taxon>Hohenbuehelia</taxon>
    </lineage>
</organism>
<protein>
    <recommendedName>
        <fullName evidence="3">F-box domain-containing protein</fullName>
    </recommendedName>
</protein>
<evidence type="ECO:0000313" key="2">
    <source>
        <dbReference type="Proteomes" id="UP001556367"/>
    </source>
</evidence>
<dbReference type="InterPro" id="IPR032675">
    <property type="entry name" value="LRR_dom_sf"/>
</dbReference>
<dbReference type="Gene3D" id="3.80.10.10">
    <property type="entry name" value="Ribonuclease Inhibitor"/>
    <property type="match status" value="1"/>
</dbReference>
<accession>A0ABR3JP35</accession>
<keyword evidence="2" id="KW-1185">Reference proteome</keyword>
<proteinExistence type="predicted"/>
<reference evidence="2" key="1">
    <citation type="submission" date="2024-06" db="EMBL/GenBank/DDBJ databases">
        <title>Multi-omics analyses provide insights into the biosynthesis of the anticancer antibiotic pleurotin in Hohenbuehelia grisea.</title>
        <authorList>
            <person name="Weaver J.A."/>
            <person name="Alberti F."/>
        </authorList>
    </citation>
    <scope>NUCLEOTIDE SEQUENCE [LARGE SCALE GENOMIC DNA]</scope>
    <source>
        <strain evidence="2">T-177</strain>
    </source>
</reference>
<dbReference type="SUPFAM" id="SSF52047">
    <property type="entry name" value="RNI-like"/>
    <property type="match status" value="1"/>
</dbReference>
<evidence type="ECO:0000313" key="1">
    <source>
        <dbReference type="EMBL" id="KAL0956890.1"/>
    </source>
</evidence>
<dbReference type="Proteomes" id="UP001556367">
    <property type="component" value="Unassembled WGS sequence"/>
</dbReference>
<comment type="caution">
    <text evidence="1">The sequence shown here is derived from an EMBL/GenBank/DDBJ whole genome shotgun (WGS) entry which is preliminary data.</text>
</comment>
<dbReference type="EMBL" id="JASNQZ010000006">
    <property type="protein sequence ID" value="KAL0956890.1"/>
    <property type="molecule type" value="Genomic_DNA"/>
</dbReference>
<evidence type="ECO:0008006" key="3">
    <source>
        <dbReference type="Google" id="ProtNLM"/>
    </source>
</evidence>